<dbReference type="Proteomes" id="UP000887574">
    <property type="component" value="Unplaced"/>
</dbReference>
<organism evidence="1 2">
    <name type="scientific">Ditylenchus dipsaci</name>
    <dbReference type="NCBI Taxonomy" id="166011"/>
    <lineage>
        <taxon>Eukaryota</taxon>
        <taxon>Metazoa</taxon>
        <taxon>Ecdysozoa</taxon>
        <taxon>Nematoda</taxon>
        <taxon>Chromadorea</taxon>
        <taxon>Rhabditida</taxon>
        <taxon>Tylenchina</taxon>
        <taxon>Tylenchomorpha</taxon>
        <taxon>Sphaerularioidea</taxon>
        <taxon>Anguinidae</taxon>
        <taxon>Anguininae</taxon>
        <taxon>Ditylenchus</taxon>
    </lineage>
</organism>
<keyword evidence="1" id="KW-1185">Reference proteome</keyword>
<name>A0A915DDA3_9BILA</name>
<dbReference type="AlphaFoldDB" id="A0A915DDA3"/>
<evidence type="ECO:0000313" key="1">
    <source>
        <dbReference type="Proteomes" id="UP000887574"/>
    </source>
</evidence>
<evidence type="ECO:0000313" key="2">
    <source>
        <dbReference type="WBParaSite" id="jg18664"/>
    </source>
</evidence>
<protein>
    <submittedName>
        <fullName evidence="2">Uncharacterized protein</fullName>
    </submittedName>
</protein>
<dbReference type="WBParaSite" id="jg18664">
    <property type="protein sequence ID" value="jg18664"/>
    <property type="gene ID" value="jg18664"/>
</dbReference>
<accession>A0A915DDA3</accession>
<reference evidence="2" key="1">
    <citation type="submission" date="2022-11" db="UniProtKB">
        <authorList>
            <consortium name="WormBaseParasite"/>
        </authorList>
    </citation>
    <scope>IDENTIFICATION</scope>
</reference>
<sequence>MFEFLRKSSFNIRGGFSFKYVAVIDKSSPASLLVEDACKLEAPTKRMKIDADAEVKNKIKSRNKPKVKNEVPAESQMEKATVLRPEARLLYADR</sequence>
<proteinExistence type="predicted"/>